<evidence type="ECO:0000256" key="4">
    <source>
        <dbReference type="SAM" id="Phobius"/>
    </source>
</evidence>
<keyword evidence="2" id="KW-0238">DNA-binding</keyword>
<comment type="similarity">
    <text evidence="1">Belongs to the TBP family.</text>
</comment>
<dbReference type="EMBL" id="BARW01027287">
    <property type="protein sequence ID" value="GAJ14536.1"/>
    <property type="molecule type" value="Genomic_DNA"/>
</dbReference>
<gene>
    <name evidence="5" type="ORF">S12H4_44305</name>
</gene>
<evidence type="ECO:0000256" key="3">
    <source>
        <dbReference type="ARBA" id="ARBA00023163"/>
    </source>
</evidence>
<evidence type="ECO:0000256" key="2">
    <source>
        <dbReference type="ARBA" id="ARBA00023125"/>
    </source>
</evidence>
<protein>
    <submittedName>
        <fullName evidence="5">Uncharacterized protein</fullName>
    </submittedName>
</protein>
<name>X1VHV8_9ZZZZ</name>
<evidence type="ECO:0000256" key="1">
    <source>
        <dbReference type="ARBA" id="ARBA00005560"/>
    </source>
</evidence>
<dbReference type="AlphaFoldDB" id="X1VHV8"/>
<comment type="caution">
    <text evidence="5">The sequence shown here is derived from an EMBL/GenBank/DDBJ whole genome shotgun (WGS) entry which is preliminary data.</text>
</comment>
<dbReference type="GO" id="GO:0006352">
    <property type="term" value="P:DNA-templated transcription initiation"/>
    <property type="evidence" value="ECO:0007669"/>
    <property type="project" value="InterPro"/>
</dbReference>
<feature type="transmembrane region" description="Helical" evidence="4">
    <location>
        <begin position="135"/>
        <end position="156"/>
    </location>
</feature>
<dbReference type="Gene3D" id="3.30.310.10">
    <property type="entry name" value="TATA-Binding Protein"/>
    <property type="match status" value="1"/>
</dbReference>
<dbReference type="SUPFAM" id="SSF55945">
    <property type="entry name" value="TATA-box binding protein-like"/>
    <property type="match status" value="1"/>
</dbReference>
<accession>X1VHV8</accession>
<organism evidence="5">
    <name type="scientific">marine sediment metagenome</name>
    <dbReference type="NCBI Taxonomy" id="412755"/>
    <lineage>
        <taxon>unclassified sequences</taxon>
        <taxon>metagenomes</taxon>
        <taxon>ecological metagenomes</taxon>
    </lineage>
</organism>
<dbReference type="InterPro" id="IPR000814">
    <property type="entry name" value="TBP"/>
</dbReference>
<evidence type="ECO:0000313" key="5">
    <source>
        <dbReference type="EMBL" id="GAJ14536.1"/>
    </source>
</evidence>
<feature type="transmembrane region" description="Helical" evidence="4">
    <location>
        <begin position="176"/>
        <end position="198"/>
    </location>
</feature>
<dbReference type="GO" id="GO:0003677">
    <property type="term" value="F:DNA binding"/>
    <property type="evidence" value="ECO:0007669"/>
    <property type="project" value="UniProtKB-KW"/>
</dbReference>
<keyword evidence="4" id="KW-0472">Membrane</keyword>
<dbReference type="Pfam" id="PF00352">
    <property type="entry name" value="TBP"/>
    <property type="match status" value="1"/>
</dbReference>
<proteinExistence type="inferred from homology"/>
<reference evidence="5" key="1">
    <citation type="journal article" date="2014" name="Front. Microbiol.">
        <title>High frequency of phylogenetically diverse reductive dehalogenase-homologous genes in deep subseafloor sedimentary metagenomes.</title>
        <authorList>
            <person name="Kawai M."/>
            <person name="Futagami T."/>
            <person name="Toyoda A."/>
            <person name="Takaki Y."/>
            <person name="Nishi S."/>
            <person name="Hori S."/>
            <person name="Arai W."/>
            <person name="Tsubouchi T."/>
            <person name="Morono Y."/>
            <person name="Uchiyama I."/>
            <person name="Ito T."/>
            <person name="Fujiyama A."/>
            <person name="Inagaki F."/>
            <person name="Takami H."/>
        </authorList>
    </citation>
    <scope>NUCLEOTIDE SEQUENCE</scope>
    <source>
        <strain evidence="5">Expedition CK06-06</strain>
    </source>
</reference>
<feature type="non-terminal residue" evidence="5">
    <location>
        <position position="1"/>
    </location>
</feature>
<dbReference type="InterPro" id="IPR012295">
    <property type="entry name" value="TBP_dom_sf"/>
</dbReference>
<keyword evidence="4" id="KW-1133">Transmembrane helix</keyword>
<sequence>LRISTMTAICSINLNIDLGILYEYIDLSNDSYPYVKSCQYGTDNIKGDFKKKKTKRKKKPVTAKRNYFQNQATLIIVISEERKVNLKIFRNGKIQMTGLKSKDEGIVACEKLIDEITRISKIDEKISGDQKIESIISDFSIVLINSLLRFLSIFFWINWSFFLPVNLCFRFPEIQSSYNCLIFILLVMMILKTGSIFVKQIRDVKN</sequence>
<keyword evidence="4" id="KW-0812">Transmembrane</keyword>
<keyword evidence="3" id="KW-0804">Transcription</keyword>